<reference evidence="2" key="1">
    <citation type="submission" date="2023-04" db="EMBL/GenBank/DDBJ databases">
        <authorList>
            <consortium name="ELIXIR-Norway"/>
        </authorList>
    </citation>
    <scope>NUCLEOTIDE SEQUENCE [LARGE SCALE GENOMIC DNA]</scope>
</reference>
<keyword evidence="3" id="KW-1185">Reference proteome</keyword>
<feature type="region of interest" description="Disordered" evidence="1">
    <location>
        <begin position="86"/>
        <end position="114"/>
    </location>
</feature>
<sequence length="171" mass="17092">MADRGLGGRWCDRLQDVPGSWLRSGARAGVGRGSAPPPGAPQRQDWAAWQVSAASGHASSWGVPAPPALTGQVTLLSALAARLPCPVAQGQPGEGTGRPSGRSPSHRGCGEAGAGLALGGQVPRAWSCPRAPGGQAPYRHCGWGLSPAGGGAATAQDPSPMDKLSLPALTI</sequence>
<accession>A0ABN8ZNE0</accession>
<organism evidence="2 3">
    <name type="scientific">Rangifer tarandus platyrhynchus</name>
    <name type="common">Svalbard reindeer</name>
    <dbReference type="NCBI Taxonomy" id="3082113"/>
    <lineage>
        <taxon>Eukaryota</taxon>
        <taxon>Metazoa</taxon>
        <taxon>Chordata</taxon>
        <taxon>Craniata</taxon>
        <taxon>Vertebrata</taxon>
        <taxon>Euteleostomi</taxon>
        <taxon>Mammalia</taxon>
        <taxon>Eutheria</taxon>
        <taxon>Laurasiatheria</taxon>
        <taxon>Artiodactyla</taxon>
        <taxon>Ruminantia</taxon>
        <taxon>Pecora</taxon>
        <taxon>Cervidae</taxon>
        <taxon>Odocoileinae</taxon>
        <taxon>Rangifer</taxon>
    </lineage>
</organism>
<name>A0ABN8ZNE0_RANTA</name>
<protein>
    <submittedName>
        <fullName evidence="2">Uncharacterized protein</fullName>
    </submittedName>
</protein>
<evidence type="ECO:0000313" key="2">
    <source>
        <dbReference type="EMBL" id="CAI9173294.1"/>
    </source>
</evidence>
<dbReference type="Proteomes" id="UP001176941">
    <property type="component" value="Chromosome 33"/>
</dbReference>
<proteinExistence type="predicted"/>
<feature type="region of interest" description="Disordered" evidence="1">
    <location>
        <begin position="145"/>
        <end position="171"/>
    </location>
</feature>
<evidence type="ECO:0000256" key="1">
    <source>
        <dbReference type="SAM" id="MobiDB-lite"/>
    </source>
</evidence>
<dbReference type="EMBL" id="OX459969">
    <property type="protein sequence ID" value="CAI9173294.1"/>
    <property type="molecule type" value="Genomic_DNA"/>
</dbReference>
<gene>
    <name evidence="2" type="ORF">MRATA1EN1_LOCUS22256</name>
</gene>
<evidence type="ECO:0000313" key="3">
    <source>
        <dbReference type="Proteomes" id="UP001176941"/>
    </source>
</evidence>